<keyword evidence="7" id="KW-1185">Reference proteome</keyword>
<dbReference type="InterPro" id="IPR052806">
    <property type="entry name" value="Fasciclin-like_AGP"/>
</dbReference>
<dbReference type="PANTHER" id="PTHR33985">
    <property type="entry name" value="OS02G0491300 PROTEIN-RELATED"/>
    <property type="match status" value="1"/>
</dbReference>
<keyword evidence="3" id="KW-0812">Transmembrane</keyword>
<dbReference type="PANTHER" id="PTHR33985:SF5">
    <property type="entry name" value="FASCICLIN-LIKE ARABINOGALACTAN FAMILY PROTEIN"/>
    <property type="match status" value="1"/>
</dbReference>
<keyword evidence="3" id="KW-1133">Transmembrane helix</keyword>
<dbReference type="Proteomes" id="UP001632038">
    <property type="component" value="Unassembled WGS sequence"/>
</dbReference>
<keyword evidence="4" id="KW-0732">Signal</keyword>
<feature type="compositionally biased region" description="Basic residues" evidence="2">
    <location>
        <begin position="25"/>
        <end position="35"/>
    </location>
</feature>
<feature type="region of interest" description="Disordered" evidence="2">
    <location>
        <begin position="25"/>
        <end position="44"/>
    </location>
</feature>
<dbReference type="InterPro" id="IPR000782">
    <property type="entry name" value="FAS1_domain"/>
</dbReference>
<feature type="transmembrane region" description="Helical" evidence="3">
    <location>
        <begin position="250"/>
        <end position="270"/>
    </location>
</feature>
<feature type="signal peptide" evidence="4">
    <location>
        <begin position="1"/>
        <end position="21"/>
    </location>
</feature>
<dbReference type="Gene3D" id="2.30.180.10">
    <property type="entry name" value="FAS1 domain"/>
    <property type="match status" value="1"/>
</dbReference>
<dbReference type="InterPro" id="IPR036378">
    <property type="entry name" value="FAS1_dom_sf"/>
</dbReference>
<dbReference type="SMART" id="SM00554">
    <property type="entry name" value="FAS1"/>
    <property type="match status" value="1"/>
</dbReference>
<evidence type="ECO:0000256" key="1">
    <source>
        <dbReference type="ARBA" id="ARBA00007843"/>
    </source>
</evidence>
<feature type="compositionally biased region" description="Polar residues" evidence="2">
    <location>
        <begin position="197"/>
        <end position="224"/>
    </location>
</feature>
<feature type="region of interest" description="Disordered" evidence="2">
    <location>
        <begin position="190"/>
        <end position="231"/>
    </location>
</feature>
<evidence type="ECO:0000259" key="5">
    <source>
        <dbReference type="PROSITE" id="PS50213"/>
    </source>
</evidence>
<keyword evidence="3" id="KW-0472">Membrane</keyword>
<dbReference type="Pfam" id="PF02469">
    <property type="entry name" value="Fasciclin"/>
    <property type="match status" value="1"/>
</dbReference>
<sequence length="271" mass="28245">MAVSFSLILLLLTLTTTAASAAHHHISANKTHPHSKPTPPAEPQETQLDNIIDALIGAGEFAGWANLLSTTDPSAIPLTATFFIPGNDAVSNLSSSSVSAADGFLIAYHIVPQRLIFADLQKLVSHTRLPTLIPSKYIVVTNSSAANFCVDGSQITHPDMFVDSAFAVHGVSKLLDDSVYGGRAPSPVSATFPKGTTPGSTVNPKSPKGTTSGLPVNATSTEGTTIGLPEKRNPFLPGGGINLRSGGSGLIFSSISCAVLVIFNIICFFFF</sequence>
<reference evidence="7" key="1">
    <citation type="journal article" date="2024" name="IScience">
        <title>Strigolactones Initiate the Formation of Haustorium-like Structures in Castilleja.</title>
        <authorList>
            <person name="Buerger M."/>
            <person name="Peterson D."/>
            <person name="Chory J."/>
        </authorList>
    </citation>
    <scope>NUCLEOTIDE SEQUENCE [LARGE SCALE GENOMIC DNA]</scope>
</reference>
<gene>
    <name evidence="6" type="ORF">CASFOL_039183</name>
</gene>
<evidence type="ECO:0000313" key="7">
    <source>
        <dbReference type="Proteomes" id="UP001632038"/>
    </source>
</evidence>
<dbReference type="AlphaFoldDB" id="A0ABD3BHW9"/>
<dbReference type="SUPFAM" id="SSF82153">
    <property type="entry name" value="FAS1 domain"/>
    <property type="match status" value="1"/>
</dbReference>
<protein>
    <recommendedName>
        <fullName evidence="5">FAS1 domain-containing protein</fullName>
    </recommendedName>
</protein>
<organism evidence="6 7">
    <name type="scientific">Castilleja foliolosa</name>
    <dbReference type="NCBI Taxonomy" id="1961234"/>
    <lineage>
        <taxon>Eukaryota</taxon>
        <taxon>Viridiplantae</taxon>
        <taxon>Streptophyta</taxon>
        <taxon>Embryophyta</taxon>
        <taxon>Tracheophyta</taxon>
        <taxon>Spermatophyta</taxon>
        <taxon>Magnoliopsida</taxon>
        <taxon>eudicotyledons</taxon>
        <taxon>Gunneridae</taxon>
        <taxon>Pentapetalae</taxon>
        <taxon>asterids</taxon>
        <taxon>lamiids</taxon>
        <taxon>Lamiales</taxon>
        <taxon>Orobanchaceae</taxon>
        <taxon>Pedicularideae</taxon>
        <taxon>Castillejinae</taxon>
        <taxon>Castilleja</taxon>
    </lineage>
</organism>
<evidence type="ECO:0000256" key="2">
    <source>
        <dbReference type="SAM" id="MobiDB-lite"/>
    </source>
</evidence>
<evidence type="ECO:0000313" key="6">
    <source>
        <dbReference type="EMBL" id="KAL3616789.1"/>
    </source>
</evidence>
<dbReference type="FunFam" id="2.30.180.10:FF:000046">
    <property type="entry name" value="Fasciclin-like arabinogalactan family protein"/>
    <property type="match status" value="1"/>
</dbReference>
<comment type="similarity">
    <text evidence="1">Belongs to the fasciclin-like AGP family.</text>
</comment>
<evidence type="ECO:0000256" key="3">
    <source>
        <dbReference type="SAM" id="Phobius"/>
    </source>
</evidence>
<feature type="chain" id="PRO_5044775258" description="FAS1 domain-containing protein" evidence="4">
    <location>
        <begin position="22"/>
        <end position="271"/>
    </location>
</feature>
<dbReference type="EMBL" id="JAVIJP010000087">
    <property type="protein sequence ID" value="KAL3616789.1"/>
    <property type="molecule type" value="Genomic_DNA"/>
</dbReference>
<comment type="caution">
    <text evidence="6">The sequence shown here is derived from an EMBL/GenBank/DDBJ whole genome shotgun (WGS) entry which is preliminary data.</text>
</comment>
<evidence type="ECO:0000256" key="4">
    <source>
        <dbReference type="SAM" id="SignalP"/>
    </source>
</evidence>
<dbReference type="PROSITE" id="PS50213">
    <property type="entry name" value="FAS1"/>
    <property type="match status" value="1"/>
</dbReference>
<accession>A0ABD3BHW9</accession>
<name>A0ABD3BHW9_9LAMI</name>
<feature type="domain" description="FAS1" evidence="5">
    <location>
        <begin position="48"/>
        <end position="179"/>
    </location>
</feature>
<proteinExistence type="inferred from homology"/>